<keyword evidence="2" id="KW-1185">Reference proteome</keyword>
<accession>A0A3N4HL98</accession>
<gene>
    <name evidence="1" type="ORF">BJ508DRAFT_419249</name>
</gene>
<evidence type="ECO:0000313" key="2">
    <source>
        <dbReference type="Proteomes" id="UP000275078"/>
    </source>
</evidence>
<organism evidence="1 2">
    <name type="scientific">Ascobolus immersus RN42</name>
    <dbReference type="NCBI Taxonomy" id="1160509"/>
    <lineage>
        <taxon>Eukaryota</taxon>
        <taxon>Fungi</taxon>
        <taxon>Dikarya</taxon>
        <taxon>Ascomycota</taxon>
        <taxon>Pezizomycotina</taxon>
        <taxon>Pezizomycetes</taxon>
        <taxon>Pezizales</taxon>
        <taxon>Ascobolaceae</taxon>
        <taxon>Ascobolus</taxon>
    </lineage>
</organism>
<sequence>MASFSTLPYELHHEIASHLIPPLSEEYEVHLPKIALKYSPELGRAWKEWELEDVLPEGCKLFKGVAICDIVADTTSLIAALDGRGRQSHSFLRHLCSIYTISLCKFLKGFILKQFHLMTGLSTDEARHYPSGCFGRMHTLQWMLMFQAALDAFEALHDDQLRNRAEYDLWQTFFLTVWPSNNTSNIFKLDSIQLHQSWKRKYELHDNQFTNCDELDILIRTSLDCTPRANIGPIDDHSRTFIRGDVSAGRKTASTVEFMLVSWLKDAAVPDVRLSASSNRLSHRMATRSQKKNPERSEAWLDCSVVAIRAREVSPP</sequence>
<reference evidence="1 2" key="1">
    <citation type="journal article" date="2018" name="Nat. Ecol. Evol.">
        <title>Pezizomycetes genomes reveal the molecular basis of ectomycorrhizal truffle lifestyle.</title>
        <authorList>
            <person name="Murat C."/>
            <person name="Payen T."/>
            <person name="Noel B."/>
            <person name="Kuo A."/>
            <person name="Morin E."/>
            <person name="Chen J."/>
            <person name="Kohler A."/>
            <person name="Krizsan K."/>
            <person name="Balestrini R."/>
            <person name="Da Silva C."/>
            <person name="Montanini B."/>
            <person name="Hainaut M."/>
            <person name="Levati E."/>
            <person name="Barry K.W."/>
            <person name="Belfiori B."/>
            <person name="Cichocki N."/>
            <person name="Clum A."/>
            <person name="Dockter R.B."/>
            <person name="Fauchery L."/>
            <person name="Guy J."/>
            <person name="Iotti M."/>
            <person name="Le Tacon F."/>
            <person name="Lindquist E.A."/>
            <person name="Lipzen A."/>
            <person name="Malagnac F."/>
            <person name="Mello A."/>
            <person name="Molinier V."/>
            <person name="Miyauchi S."/>
            <person name="Poulain J."/>
            <person name="Riccioni C."/>
            <person name="Rubini A."/>
            <person name="Sitrit Y."/>
            <person name="Splivallo R."/>
            <person name="Traeger S."/>
            <person name="Wang M."/>
            <person name="Zifcakova L."/>
            <person name="Wipf D."/>
            <person name="Zambonelli A."/>
            <person name="Paolocci F."/>
            <person name="Nowrousian M."/>
            <person name="Ottonello S."/>
            <person name="Baldrian P."/>
            <person name="Spatafora J.W."/>
            <person name="Henrissat B."/>
            <person name="Nagy L.G."/>
            <person name="Aury J.M."/>
            <person name="Wincker P."/>
            <person name="Grigoriev I.V."/>
            <person name="Bonfante P."/>
            <person name="Martin F.M."/>
        </authorList>
    </citation>
    <scope>NUCLEOTIDE SEQUENCE [LARGE SCALE GENOMIC DNA]</scope>
    <source>
        <strain evidence="1 2">RN42</strain>
    </source>
</reference>
<name>A0A3N4HL98_ASCIM</name>
<dbReference type="AlphaFoldDB" id="A0A3N4HL98"/>
<dbReference type="Proteomes" id="UP000275078">
    <property type="component" value="Unassembled WGS sequence"/>
</dbReference>
<evidence type="ECO:0000313" key="1">
    <source>
        <dbReference type="EMBL" id="RPA72881.1"/>
    </source>
</evidence>
<proteinExistence type="predicted"/>
<dbReference type="EMBL" id="ML119842">
    <property type="protein sequence ID" value="RPA72881.1"/>
    <property type="molecule type" value="Genomic_DNA"/>
</dbReference>
<protein>
    <submittedName>
        <fullName evidence="1">Uncharacterized protein</fullName>
    </submittedName>
</protein>